<feature type="domain" description="NIF system FeS cluster assembly NifU C-terminal" evidence="2">
    <location>
        <begin position="8"/>
        <end position="71"/>
    </location>
</feature>
<comment type="caution">
    <text evidence="3">The sequence shown here is derived from an EMBL/GenBank/DDBJ whole genome shotgun (WGS) entry which is preliminary data.</text>
</comment>
<dbReference type="AlphaFoldDB" id="A0A644TMA4"/>
<protein>
    <submittedName>
        <fullName evidence="3">Fe/S biogenesis protein NfuA</fullName>
    </submittedName>
</protein>
<dbReference type="PANTHER" id="PTHR11178">
    <property type="entry name" value="IRON-SULFUR CLUSTER SCAFFOLD PROTEIN NFU-RELATED"/>
    <property type="match status" value="1"/>
</dbReference>
<dbReference type="EMBL" id="VSSQ01000038">
    <property type="protein sequence ID" value="MPL67789.1"/>
    <property type="molecule type" value="Genomic_DNA"/>
</dbReference>
<evidence type="ECO:0000313" key="3">
    <source>
        <dbReference type="EMBL" id="MPL67789.1"/>
    </source>
</evidence>
<gene>
    <name evidence="3" type="primary">nfuA_6</name>
    <name evidence="3" type="ORF">SDC9_13492</name>
</gene>
<proteinExistence type="inferred from homology"/>
<dbReference type="SUPFAM" id="SSF117916">
    <property type="entry name" value="Fe-S cluster assembly (FSCA) domain-like"/>
    <property type="match status" value="1"/>
</dbReference>
<dbReference type="GO" id="GO:0016226">
    <property type="term" value="P:iron-sulfur cluster assembly"/>
    <property type="evidence" value="ECO:0007669"/>
    <property type="project" value="InterPro"/>
</dbReference>
<dbReference type="GO" id="GO:0051536">
    <property type="term" value="F:iron-sulfur cluster binding"/>
    <property type="evidence" value="ECO:0007669"/>
    <property type="project" value="InterPro"/>
</dbReference>
<dbReference type="PANTHER" id="PTHR11178:SF25">
    <property type="entry name" value="NIFU-LIKE PROTEIN 3, CHLOROPLASTIC"/>
    <property type="match status" value="1"/>
</dbReference>
<sequence>MLHDRVLSAIQDVRPSLQADGGDIELVSVSDDGIVNVRLTGACGSCPYSLMTLKQGVEAYLKKTVPEVKEVRQA</sequence>
<evidence type="ECO:0000259" key="2">
    <source>
        <dbReference type="Pfam" id="PF01106"/>
    </source>
</evidence>
<name>A0A644TMA4_9ZZZZ</name>
<dbReference type="Pfam" id="PF01106">
    <property type="entry name" value="NifU"/>
    <property type="match status" value="1"/>
</dbReference>
<dbReference type="InterPro" id="IPR001075">
    <property type="entry name" value="NIF_FeS_clus_asmbl_NifU_C"/>
</dbReference>
<accession>A0A644TMA4</accession>
<organism evidence="3">
    <name type="scientific">bioreactor metagenome</name>
    <dbReference type="NCBI Taxonomy" id="1076179"/>
    <lineage>
        <taxon>unclassified sequences</taxon>
        <taxon>metagenomes</taxon>
        <taxon>ecological metagenomes</taxon>
    </lineage>
</organism>
<reference evidence="3" key="1">
    <citation type="submission" date="2019-08" db="EMBL/GenBank/DDBJ databases">
        <authorList>
            <person name="Kucharzyk K."/>
            <person name="Murdoch R.W."/>
            <person name="Higgins S."/>
            <person name="Loffler F."/>
        </authorList>
    </citation>
    <scope>NUCLEOTIDE SEQUENCE</scope>
</reference>
<dbReference type="InterPro" id="IPR034904">
    <property type="entry name" value="FSCA_dom_sf"/>
</dbReference>
<comment type="similarity">
    <text evidence="1">Belongs to the NifU family.</text>
</comment>
<evidence type="ECO:0000256" key="1">
    <source>
        <dbReference type="ARBA" id="ARBA00006420"/>
    </source>
</evidence>
<dbReference type="GO" id="GO:0005739">
    <property type="term" value="C:mitochondrion"/>
    <property type="evidence" value="ECO:0007669"/>
    <property type="project" value="TreeGrafter"/>
</dbReference>
<dbReference type="GO" id="GO:0005506">
    <property type="term" value="F:iron ion binding"/>
    <property type="evidence" value="ECO:0007669"/>
    <property type="project" value="InterPro"/>
</dbReference>
<dbReference type="Gene3D" id="3.30.300.130">
    <property type="entry name" value="Fe-S cluster assembly (FSCA)"/>
    <property type="match status" value="1"/>
</dbReference>